<proteinExistence type="predicted"/>
<name>A0AAD1YUC3_9LAMI</name>
<dbReference type="AlphaFoldDB" id="A0AAD1YUC3"/>
<accession>A0AAD1YUC3</accession>
<dbReference type="EMBL" id="OU503037">
    <property type="protein sequence ID" value="CAI9756426.1"/>
    <property type="molecule type" value="Genomic_DNA"/>
</dbReference>
<gene>
    <name evidence="1" type="ORF">FPE_LOCUS3856</name>
</gene>
<reference evidence="1" key="1">
    <citation type="submission" date="2023-05" db="EMBL/GenBank/DDBJ databases">
        <authorList>
            <person name="Huff M."/>
        </authorList>
    </citation>
    <scope>NUCLEOTIDE SEQUENCE</scope>
</reference>
<sequence length="134" mass="14520">MEVKVLCGVVKELSGCCKELVEPLTLEELAYCCHCPDDIEMIYKIIAHMAANDRALIAEGSCGSPRNIKVFLGECNVDEIKLSPLAFSGDVDPPNYTLPVAPNLRHTPPNLDFIVQPLIGTASPFCLMPSKCAS</sequence>
<keyword evidence="2" id="KW-1185">Reference proteome</keyword>
<organism evidence="1 2">
    <name type="scientific">Fraxinus pennsylvanica</name>
    <dbReference type="NCBI Taxonomy" id="56036"/>
    <lineage>
        <taxon>Eukaryota</taxon>
        <taxon>Viridiplantae</taxon>
        <taxon>Streptophyta</taxon>
        <taxon>Embryophyta</taxon>
        <taxon>Tracheophyta</taxon>
        <taxon>Spermatophyta</taxon>
        <taxon>Magnoliopsida</taxon>
        <taxon>eudicotyledons</taxon>
        <taxon>Gunneridae</taxon>
        <taxon>Pentapetalae</taxon>
        <taxon>asterids</taxon>
        <taxon>lamiids</taxon>
        <taxon>Lamiales</taxon>
        <taxon>Oleaceae</taxon>
        <taxon>Oleeae</taxon>
        <taxon>Fraxinus</taxon>
    </lineage>
</organism>
<evidence type="ECO:0000313" key="2">
    <source>
        <dbReference type="Proteomes" id="UP000834106"/>
    </source>
</evidence>
<protein>
    <submittedName>
        <fullName evidence="1">Uncharacterized protein</fullName>
    </submittedName>
</protein>
<dbReference type="Proteomes" id="UP000834106">
    <property type="component" value="Chromosome 2"/>
</dbReference>
<evidence type="ECO:0000313" key="1">
    <source>
        <dbReference type="EMBL" id="CAI9756426.1"/>
    </source>
</evidence>